<feature type="signal peptide" evidence="1">
    <location>
        <begin position="1"/>
        <end position="20"/>
    </location>
</feature>
<sequence length="133" mass="14507">MKKLKLHVVALVLFTATAFVSCSDDDNGNSTVSKTEFVTEVAGPETGEVNKDVLLNVTFAVEGECGEFEKTIETTTGNTKTIEVQVKYDSSKICTQPTTRSMVYKFKATAAGTYILKFKKSATEFITQTIVIS</sequence>
<evidence type="ECO:0000313" key="2">
    <source>
        <dbReference type="EMBL" id="KGD67372.1"/>
    </source>
</evidence>
<reference evidence="2 3" key="1">
    <citation type="submission" date="2014-09" db="EMBL/GenBank/DDBJ databases">
        <title>Whole Genome Shotgun of Flavobacterium aquatile LMG 4008.</title>
        <authorList>
            <person name="Gale A.N."/>
            <person name="Pipes S.E."/>
            <person name="Newman J.D."/>
        </authorList>
    </citation>
    <scope>NUCLEOTIDE SEQUENCE [LARGE SCALE GENOMIC DNA]</scope>
    <source>
        <strain evidence="2 3">LMG 4008</strain>
    </source>
</reference>
<gene>
    <name evidence="2" type="ORF">LG45_14265</name>
</gene>
<dbReference type="PROSITE" id="PS51257">
    <property type="entry name" value="PROKAR_LIPOPROTEIN"/>
    <property type="match status" value="1"/>
</dbReference>
<comment type="caution">
    <text evidence="2">The sequence shown here is derived from an EMBL/GenBank/DDBJ whole genome shotgun (WGS) entry which is preliminary data.</text>
</comment>
<accession>A0A095SRY7</accession>
<organism evidence="2 3">
    <name type="scientific">Flavobacterium aquatile LMG 4008 = ATCC 11947</name>
    <dbReference type="NCBI Taxonomy" id="1453498"/>
    <lineage>
        <taxon>Bacteria</taxon>
        <taxon>Pseudomonadati</taxon>
        <taxon>Bacteroidota</taxon>
        <taxon>Flavobacteriia</taxon>
        <taxon>Flavobacteriales</taxon>
        <taxon>Flavobacteriaceae</taxon>
        <taxon>Flavobacterium</taxon>
    </lineage>
</organism>
<dbReference type="AlphaFoldDB" id="A0A095SRY7"/>
<dbReference type="Proteomes" id="UP000029554">
    <property type="component" value="Unassembled WGS sequence"/>
</dbReference>
<protein>
    <recommendedName>
        <fullName evidence="4">GOLD domain-containing protein</fullName>
    </recommendedName>
</protein>
<evidence type="ECO:0008006" key="4">
    <source>
        <dbReference type="Google" id="ProtNLM"/>
    </source>
</evidence>
<evidence type="ECO:0000313" key="3">
    <source>
        <dbReference type="Proteomes" id="UP000029554"/>
    </source>
</evidence>
<name>A0A095SRY7_9FLAO</name>
<dbReference type="EMBL" id="JRHH01000005">
    <property type="protein sequence ID" value="KGD67372.1"/>
    <property type="molecule type" value="Genomic_DNA"/>
</dbReference>
<keyword evidence="1" id="KW-0732">Signal</keyword>
<dbReference type="RefSeq" id="WP_035128150.1">
    <property type="nucleotide sequence ID" value="NZ_JRHH01000005.1"/>
</dbReference>
<keyword evidence="3" id="KW-1185">Reference proteome</keyword>
<feature type="chain" id="PRO_5001909589" description="GOLD domain-containing protein" evidence="1">
    <location>
        <begin position="21"/>
        <end position="133"/>
    </location>
</feature>
<dbReference type="OrthoDB" id="660065at2"/>
<proteinExistence type="predicted"/>
<dbReference type="eggNOG" id="ENOG5032RUX">
    <property type="taxonomic scope" value="Bacteria"/>
</dbReference>
<evidence type="ECO:0000256" key="1">
    <source>
        <dbReference type="SAM" id="SignalP"/>
    </source>
</evidence>